<dbReference type="PROSITE" id="PS50885">
    <property type="entry name" value="HAMP"/>
    <property type="match status" value="1"/>
</dbReference>
<reference evidence="10 11" key="1">
    <citation type="submission" date="2016-02" db="EMBL/GenBank/DDBJ databases">
        <title>Complete Genome of H5569, the type strain of the newly described species Haematospirillium jordaniae.</title>
        <authorList>
            <person name="Nicholson A.C."/>
            <person name="Humrighouse B.W."/>
            <person name="Loparov V."/>
            <person name="McQuiston J.R."/>
        </authorList>
    </citation>
    <scope>NUCLEOTIDE SEQUENCE [LARGE SCALE GENOMIC DNA]</scope>
    <source>
        <strain evidence="10 11">H5569</strain>
    </source>
</reference>
<dbReference type="EMBL" id="CP014525">
    <property type="protein sequence ID" value="AMW33868.1"/>
    <property type="molecule type" value="Genomic_DNA"/>
</dbReference>
<dbReference type="PANTHER" id="PTHR32089:SF112">
    <property type="entry name" value="LYSOZYME-LIKE PROTEIN-RELATED"/>
    <property type="match status" value="1"/>
</dbReference>
<dbReference type="InterPro" id="IPR003660">
    <property type="entry name" value="HAMP_dom"/>
</dbReference>
<dbReference type="SMART" id="SM00283">
    <property type="entry name" value="MA"/>
    <property type="match status" value="1"/>
</dbReference>
<gene>
    <name evidence="10" type="ORF">AY555_00320</name>
</gene>
<dbReference type="PANTHER" id="PTHR32089">
    <property type="entry name" value="METHYL-ACCEPTING CHEMOTAXIS PROTEIN MCPB"/>
    <property type="match status" value="1"/>
</dbReference>
<dbReference type="GO" id="GO:0007165">
    <property type="term" value="P:signal transduction"/>
    <property type="evidence" value="ECO:0007669"/>
    <property type="project" value="UniProtKB-KW"/>
</dbReference>
<dbReference type="AlphaFoldDB" id="A0A143DCM6"/>
<evidence type="ECO:0000313" key="10">
    <source>
        <dbReference type="EMBL" id="AMW33868.1"/>
    </source>
</evidence>
<dbReference type="PROSITE" id="PS50192">
    <property type="entry name" value="T_SNARE"/>
    <property type="match status" value="1"/>
</dbReference>
<evidence type="ECO:0000256" key="4">
    <source>
        <dbReference type="ARBA" id="ARBA00029447"/>
    </source>
</evidence>
<evidence type="ECO:0000256" key="1">
    <source>
        <dbReference type="ARBA" id="ARBA00004429"/>
    </source>
</evidence>
<dbReference type="Pfam" id="PF00672">
    <property type="entry name" value="HAMP"/>
    <property type="match status" value="1"/>
</dbReference>
<dbReference type="GO" id="GO:0004888">
    <property type="term" value="F:transmembrane signaling receptor activity"/>
    <property type="evidence" value="ECO:0007669"/>
    <property type="project" value="InterPro"/>
</dbReference>
<organism evidence="10 11">
    <name type="scientific">Haematospirillum jordaniae</name>
    <dbReference type="NCBI Taxonomy" id="1549855"/>
    <lineage>
        <taxon>Bacteria</taxon>
        <taxon>Pseudomonadati</taxon>
        <taxon>Pseudomonadota</taxon>
        <taxon>Alphaproteobacteria</taxon>
        <taxon>Rhodospirillales</taxon>
        <taxon>Novispirillaceae</taxon>
        <taxon>Haematospirillum</taxon>
    </lineage>
</organism>
<evidence type="ECO:0000256" key="2">
    <source>
        <dbReference type="ARBA" id="ARBA00022519"/>
    </source>
</evidence>
<feature type="transmembrane region" description="Helical" evidence="6">
    <location>
        <begin position="185"/>
        <end position="209"/>
    </location>
</feature>
<comment type="subcellular location">
    <subcellularLocation>
        <location evidence="1">Cell inner membrane</location>
        <topology evidence="1">Multi-pass membrane protein</topology>
    </subcellularLocation>
</comment>
<dbReference type="RefSeq" id="WP_066131890.1">
    <property type="nucleotide sequence ID" value="NZ_CP014525.1"/>
</dbReference>
<evidence type="ECO:0000256" key="6">
    <source>
        <dbReference type="SAM" id="Phobius"/>
    </source>
</evidence>
<dbReference type="Gene3D" id="6.10.340.10">
    <property type="match status" value="1"/>
</dbReference>
<evidence type="ECO:0000256" key="3">
    <source>
        <dbReference type="ARBA" id="ARBA00023224"/>
    </source>
</evidence>
<dbReference type="SMART" id="SM00304">
    <property type="entry name" value="HAMP"/>
    <property type="match status" value="1"/>
</dbReference>
<name>A0A143DCM6_9PROT</name>
<evidence type="ECO:0000259" key="9">
    <source>
        <dbReference type="PROSITE" id="PS50885"/>
    </source>
</evidence>
<proteinExistence type="inferred from homology"/>
<evidence type="ECO:0000256" key="5">
    <source>
        <dbReference type="PROSITE-ProRule" id="PRU00284"/>
    </source>
</evidence>
<dbReference type="Gene3D" id="1.10.287.950">
    <property type="entry name" value="Methyl-accepting chemotaxis protein"/>
    <property type="match status" value="1"/>
</dbReference>
<feature type="domain" description="Methyl-accepting transducer" evidence="7">
    <location>
        <begin position="298"/>
        <end position="541"/>
    </location>
</feature>
<keyword evidence="11" id="KW-1185">Reference proteome</keyword>
<dbReference type="InterPro" id="IPR004090">
    <property type="entry name" value="Chemotax_Me-accpt_rcpt"/>
</dbReference>
<protein>
    <recommendedName>
        <fullName evidence="12">Chemotaxis protein</fullName>
    </recommendedName>
</protein>
<comment type="similarity">
    <text evidence="4">Belongs to the methyl-accepting chemotaxis (MCP) protein family.</text>
</comment>
<dbReference type="CDD" id="cd06225">
    <property type="entry name" value="HAMP"/>
    <property type="match status" value="1"/>
</dbReference>
<keyword evidence="2" id="KW-1003">Cell membrane</keyword>
<keyword evidence="6" id="KW-0812">Transmembrane</keyword>
<evidence type="ECO:0000313" key="11">
    <source>
        <dbReference type="Proteomes" id="UP000076066"/>
    </source>
</evidence>
<dbReference type="GO" id="GO:0005886">
    <property type="term" value="C:plasma membrane"/>
    <property type="evidence" value="ECO:0007669"/>
    <property type="project" value="UniProtKB-SubCell"/>
</dbReference>
<dbReference type="STRING" id="1549855.AY555_00320"/>
<dbReference type="GO" id="GO:0006935">
    <property type="term" value="P:chemotaxis"/>
    <property type="evidence" value="ECO:0007669"/>
    <property type="project" value="InterPro"/>
</dbReference>
<keyword evidence="2" id="KW-0997">Cell inner membrane</keyword>
<dbReference type="PRINTS" id="PR00260">
    <property type="entry name" value="CHEMTRNSDUCR"/>
</dbReference>
<dbReference type="OrthoDB" id="7980437at2"/>
<dbReference type="InterPro" id="IPR000727">
    <property type="entry name" value="T_SNARE_dom"/>
</dbReference>
<feature type="domain" description="HAMP" evidence="9">
    <location>
        <begin position="211"/>
        <end position="264"/>
    </location>
</feature>
<evidence type="ECO:0000259" key="7">
    <source>
        <dbReference type="PROSITE" id="PS50111"/>
    </source>
</evidence>
<dbReference type="SUPFAM" id="SSF58104">
    <property type="entry name" value="Methyl-accepting chemotaxis protein (MCP) signaling domain"/>
    <property type="match status" value="1"/>
</dbReference>
<keyword evidence="3 5" id="KW-0807">Transducer</keyword>
<keyword evidence="6" id="KW-1133">Transmembrane helix</keyword>
<dbReference type="InterPro" id="IPR004089">
    <property type="entry name" value="MCPsignal_dom"/>
</dbReference>
<dbReference type="Pfam" id="PF00015">
    <property type="entry name" value="MCPsignal"/>
    <property type="match status" value="1"/>
</dbReference>
<dbReference type="KEGG" id="hjo:AY555_00320"/>
<sequence length="562" mass="59381">MRFADLGMTFKVLAVVALMALATVAAGGLAVVRMAEIDNSYSDLLVHDTKVQVLLARANQNLLNAGRLAYRLTQEREDAVLKGISDEINNDFKLFRERTAEAAKLLPVYAPRITAIVEEFAVYEGALVEARDLIVARKFDEGLIVLVDKATPQGRTVRTTVASLVDNVDVELQKKSDNLGDSADAAIVGTIVLIIGGLIVVVLVAVVLVKTSISGPMNGLASVMETIADGNFDTEIQGLDRKDEIGVMARSVDIFRQNGIRIRQMEAEQANQKRRAEQEKKVAMNALADRFESSVQSIVETLSSAATELQASAESMTSLASMSASQGKVVAEAATQASSNVQTVASASEELAASIQEIVRQVSDSSQITADAVDQTGRSGEIIKGLAQSTQQIGEVVNLINDIASQTNLLALNATIEAARAGEAGKGFAVVANEVKSLANQTARATGQISEQIGAVQNATHDAVAAIAMVIETIGRLNQISAAIASAMEEQDAATREIARNVEEASNGTGEVTRNVRSMNEASGEVGNSASQVLSAAKELAQQSAALKTEVTRFVEEIRTGG</sequence>
<dbReference type="PROSITE" id="PS50111">
    <property type="entry name" value="CHEMOTAXIS_TRANSDUC_2"/>
    <property type="match status" value="1"/>
</dbReference>
<dbReference type="GeneID" id="53315608"/>
<dbReference type="Proteomes" id="UP000076066">
    <property type="component" value="Chromosome"/>
</dbReference>
<accession>A0A143DCM6</accession>
<evidence type="ECO:0008006" key="12">
    <source>
        <dbReference type="Google" id="ProtNLM"/>
    </source>
</evidence>
<feature type="domain" description="T-SNARE coiled-coil homology" evidence="8">
    <location>
        <begin position="457"/>
        <end position="519"/>
    </location>
</feature>
<evidence type="ECO:0000259" key="8">
    <source>
        <dbReference type="PROSITE" id="PS50192"/>
    </source>
</evidence>
<keyword evidence="6" id="KW-0472">Membrane</keyword>